<dbReference type="OrthoDB" id="16120at2759"/>
<comment type="catalytic activity">
    <reaction evidence="1 7">
        <text>[protein]-peptidylproline (omega=180) = [protein]-peptidylproline (omega=0)</text>
        <dbReference type="Rhea" id="RHEA:16237"/>
        <dbReference type="Rhea" id="RHEA-COMP:10747"/>
        <dbReference type="Rhea" id="RHEA-COMP:10748"/>
        <dbReference type="ChEBI" id="CHEBI:83833"/>
        <dbReference type="ChEBI" id="CHEBI:83834"/>
        <dbReference type="EC" id="5.2.1.8"/>
    </reaction>
</comment>
<evidence type="ECO:0000256" key="4">
    <source>
        <dbReference type="ARBA" id="ARBA00022490"/>
    </source>
</evidence>
<dbReference type="PANTHER" id="PTHR10012">
    <property type="entry name" value="SERINE/THREONINE-PROTEIN PHOSPHATASE 2A REGULATORY SUBUNIT B"/>
    <property type="match status" value="1"/>
</dbReference>
<dbReference type="GO" id="GO:0005737">
    <property type="term" value="C:cytoplasm"/>
    <property type="evidence" value="ECO:0007669"/>
    <property type="project" value="UniProtKB-SubCell"/>
</dbReference>
<evidence type="ECO:0000256" key="1">
    <source>
        <dbReference type="ARBA" id="ARBA00000971"/>
    </source>
</evidence>
<keyword evidence="9" id="KW-1185">Reference proteome</keyword>
<evidence type="ECO:0000256" key="7">
    <source>
        <dbReference type="RuleBase" id="RU361210"/>
    </source>
</evidence>
<dbReference type="Pfam" id="PF03095">
    <property type="entry name" value="PTPA"/>
    <property type="match status" value="2"/>
</dbReference>
<organism evidence="8 9">
    <name type="scientific">Stentor coeruleus</name>
    <dbReference type="NCBI Taxonomy" id="5963"/>
    <lineage>
        <taxon>Eukaryota</taxon>
        <taxon>Sar</taxon>
        <taxon>Alveolata</taxon>
        <taxon>Ciliophora</taxon>
        <taxon>Postciliodesmatophora</taxon>
        <taxon>Heterotrichea</taxon>
        <taxon>Heterotrichida</taxon>
        <taxon>Stentoridae</taxon>
        <taxon>Stentor</taxon>
    </lineage>
</organism>
<dbReference type="GO" id="GO:0005634">
    <property type="term" value="C:nucleus"/>
    <property type="evidence" value="ECO:0007669"/>
    <property type="project" value="TreeGrafter"/>
</dbReference>
<dbReference type="AlphaFoldDB" id="A0A1R2ANF5"/>
<comment type="similarity">
    <text evidence="3 7">Belongs to the PTPA-type PPIase family.</text>
</comment>
<dbReference type="EC" id="5.2.1.8" evidence="7"/>
<dbReference type="GO" id="GO:0000159">
    <property type="term" value="C:protein phosphatase type 2A complex"/>
    <property type="evidence" value="ECO:0007669"/>
    <property type="project" value="TreeGrafter"/>
</dbReference>
<evidence type="ECO:0000256" key="3">
    <source>
        <dbReference type="ARBA" id="ARBA00011019"/>
    </source>
</evidence>
<evidence type="ECO:0000256" key="5">
    <source>
        <dbReference type="ARBA" id="ARBA00023110"/>
    </source>
</evidence>
<dbReference type="PANTHER" id="PTHR10012:SF0">
    <property type="entry name" value="SERINE_THREONINE-PROTEIN PHOSPHATASE 2A ACTIVATOR"/>
    <property type="match status" value="1"/>
</dbReference>
<dbReference type="Proteomes" id="UP000187209">
    <property type="component" value="Unassembled WGS sequence"/>
</dbReference>
<dbReference type="GO" id="GO:0007052">
    <property type="term" value="P:mitotic spindle organization"/>
    <property type="evidence" value="ECO:0007669"/>
    <property type="project" value="TreeGrafter"/>
</dbReference>
<dbReference type="GO" id="GO:0003755">
    <property type="term" value="F:peptidyl-prolyl cis-trans isomerase activity"/>
    <property type="evidence" value="ECO:0007669"/>
    <property type="project" value="UniProtKB-KW"/>
</dbReference>
<comment type="subcellular location">
    <subcellularLocation>
        <location evidence="2 7">Cytoplasm</location>
    </subcellularLocation>
</comment>
<evidence type="ECO:0000313" key="8">
    <source>
        <dbReference type="EMBL" id="OMJ66041.1"/>
    </source>
</evidence>
<dbReference type="GO" id="GO:0008160">
    <property type="term" value="F:protein tyrosine phosphatase activator activity"/>
    <property type="evidence" value="ECO:0007669"/>
    <property type="project" value="TreeGrafter"/>
</dbReference>
<dbReference type="CDD" id="cd04087">
    <property type="entry name" value="PTPA"/>
    <property type="match status" value="1"/>
</dbReference>
<evidence type="ECO:0000256" key="6">
    <source>
        <dbReference type="ARBA" id="ARBA00023235"/>
    </source>
</evidence>
<dbReference type="InterPro" id="IPR043170">
    <property type="entry name" value="PTPA_C_lid"/>
</dbReference>
<keyword evidence="6 7" id="KW-0413">Isomerase</keyword>
<dbReference type="SUPFAM" id="SSF140984">
    <property type="entry name" value="PTPA-like"/>
    <property type="match status" value="2"/>
</dbReference>
<dbReference type="InterPro" id="IPR037218">
    <property type="entry name" value="PTPA_sf"/>
</dbReference>
<proteinExistence type="inferred from homology"/>
<evidence type="ECO:0000256" key="2">
    <source>
        <dbReference type="ARBA" id="ARBA00004496"/>
    </source>
</evidence>
<comment type="caution">
    <text evidence="8">The sequence shown here is derived from an EMBL/GenBank/DDBJ whole genome shotgun (WGS) entry which is preliminary data.</text>
</comment>
<dbReference type="EMBL" id="MPUH01001840">
    <property type="protein sequence ID" value="OMJ66041.1"/>
    <property type="molecule type" value="Genomic_DNA"/>
</dbReference>
<keyword evidence="5 7" id="KW-0697">Rotamase</keyword>
<gene>
    <name evidence="8" type="ORF">SteCoe_37255</name>
</gene>
<sequence>MESDSFQIPTKKITTPSHLAIFQTSQIKQNILGFFLALQQAVYNSRRSETPENPNTTPVVDLLEKISQWVDEIPPITQPQRYGNKAFAILQRRVESEGKNLIIDLLRTKPIGQQLIDKHAEDELNVYLCNSFGDPIRIDYGTGHELNFMALILCLISLNYLETNDFKSIIHHIFWKYMRVMRKIQTTYKLEPAGSHGVWGLDDYHFLPFFFGASELCGHPRYTPNSIHDDSILSRESNEYLYFHCIEYIKTSELCGHPRYTPNSIHDDSILSRESNEYLYFHCIEYIKQVKSSGHFGEHSPMLNDISAVPNWEKVSTGLVKMYQNEVMNKFPVMKHFFFGSIISFNPE</sequence>
<dbReference type="PIRSF" id="PIRSF016325">
    <property type="entry name" value="Phstyr_phstse_ac"/>
    <property type="match status" value="1"/>
</dbReference>
<evidence type="ECO:0000313" key="9">
    <source>
        <dbReference type="Proteomes" id="UP000187209"/>
    </source>
</evidence>
<dbReference type="Gene3D" id="1.20.120.1150">
    <property type="match status" value="2"/>
</dbReference>
<name>A0A1R2ANF5_9CILI</name>
<keyword evidence="4 7" id="KW-0963">Cytoplasm</keyword>
<comment type="function">
    <text evidence="7">PPIases accelerate the folding of proteins. It catalyzes the cis-trans isomerization of proline imidic peptide bonds in oligopeptides.</text>
</comment>
<dbReference type="InterPro" id="IPR004327">
    <property type="entry name" value="Phstyr_phstse_ac"/>
</dbReference>
<accession>A0A1R2ANF5</accession>
<dbReference type="FunFam" id="1.20.120.1150:FF:000002">
    <property type="entry name" value="Serine/threonine-protein phosphatase 2A activator"/>
    <property type="match status" value="1"/>
</dbReference>
<protein>
    <recommendedName>
        <fullName evidence="7">Serine/threonine-protein phosphatase 2A activator</fullName>
        <ecNumber evidence="7">5.2.1.8</ecNumber>
    </recommendedName>
    <alternativeName>
        <fullName evidence="7">Phosphotyrosyl phosphatase activator</fullName>
    </alternativeName>
</protein>
<reference evidence="8 9" key="1">
    <citation type="submission" date="2016-11" db="EMBL/GenBank/DDBJ databases">
        <title>The macronuclear genome of Stentor coeruleus: a giant cell with tiny introns.</title>
        <authorList>
            <person name="Slabodnick M."/>
            <person name="Ruby J.G."/>
            <person name="Reiff S.B."/>
            <person name="Swart E.C."/>
            <person name="Gosai S."/>
            <person name="Prabakaran S."/>
            <person name="Witkowska E."/>
            <person name="Larue G.E."/>
            <person name="Fisher S."/>
            <person name="Freeman R.M."/>
            <person name="Gunawardena J."/>
            <person name="Chu W."/>
            <person name="Stover N.A."/>
            <person name="Gregory B.D."/>
            <person name="Nowacki M."/>
            <person name="Derisi J."/>
            <person name="Roy S.W."/>
            <person name="Marshall W.F."/>
            <person name="Sood P."/>
        </authorList>
    </citation>
    <scope>NUCLEOTIDE SEQUENCE [LARGE SCALE GENOMIC DNA]</scope>
    <source>
        <strain evidence="8">WM001</strain>
    </source>
</reference>